<name>A0A151ZG19_TIELA</name>
<reference evidence="3 4" key="1">
    <citation type="submission" date="2015-12" db="EMBL/GenBank/DDBJ databases">
        <title>Dictyostelia acquired genes for synthesis and detection of signals that induce cell-type specialization by lateral gene transfer from prokaryotes.</title>
        <authorList>
            <person name="Gloeckner G."/>
            <person name="Schaap P."/>
        </authorList>
    </citation>
    <scope>NUCLEOTIDE SEQUENCE [LARGE SCALE GENOMIC DNA]</scope>
    <source>
        <strain evidence="3 4">TK</strain>
    </source>
</reference>
<dbReference type="EMBL" id="LODT01000028">
    <property type="protein sequence ID" value="KYQ92922.1"/>
    <property type="molecule type" value="Genomic_DNA"/>
</dbReference>
<dbReference type="SUPFAM" id="SSF48097">
    <property type="entry name" value="Regulator of G-protein signaling, RGS"/>
    <property type="match status" value="1"/>
</dbReference>
<dbReference type="InterPro" id="IPR025614">
    <property type="entry name" value="Cell_morpho_N"/>
</dbReference>
<dbReference type="InterPro" id="IPR016137">
    <property type="entry name" value="RGS"/>
</dbReference>
<dbReference type="InParanoid" id="A0A151ZG19"/>
<dbReference type="Pfam" id="PF14222">
    <property type="entry name" value="MOR2-PAG1_N"/>
    <property type="match status" value="1"/>
</dbReference>
<feature type="compositionally biased region" description="Low complexity" evidence="1">
    <location>
        <begin position="2610"/>
        <end position="2619"/>
    </location>
</feature>
<feature type="region of interest" description="Disordered" evidence="1">
    <location>
        <begin position="1740"/>
        <end position="1759"/>
    </location>
</feature>
<feature type="compositionally biased region" description="Low complexity" evidence="1">
    <location>
        <begin position="1740"/>
        <end position="1753"/>
    </location>
</feature>
<organism evidence="3 4">
    <name type="scientific">Tieghemostelium lacteum</name>
    <name type="common">Slime mold</name>
    <name type="synonym">Dictyostelium lacteum</name>
    <dbReference type="NCBI Taxonomy" id="361077"/>
    <lineage>
        <taxon>Eukaryota</taxon>
        <taxon>Amoebozoa</taxon>
        <taxon>Evosea</taxon>
        <taxon>Eumycetozoa</taxon>
        <taxon>Dictyostelia</taxon>
        <taxon>Dictyosteliales</taxon>
        <taxon>Raperosteliaceae</taxon>
        <taxon>Tieghemostelium</taxon>
    </lineage>
</organism>
<dbReference type="PROSITE" id="PS50132">
    <property type="entry name" value="RGS"/>
    <property type="match status" value="1"/>
</dbReference>
<sequence length="2872" mass="324390">MDSRVDVNSLGITSTLISKLFDSLSNSLDVALYNLMTNENEKTSIYSIAEGTKTTSPLNSGSSIPINSSTSSSNSNLMSLIGSSPRDGVQTQQPTSISSVIANSSSSNLNSSQQQILLPSGGSIKLSKSNTLIRKLATSGKILNLDQPNGETEWTNFARNFWFYYPSLVLISESSKYCKESAIKLILDMLPRHIQQLQSSSTVTSPSGVNTLSPTLISASIQGQGSFGRKTQHHHHQILSQPSQQQVSPPTLSVQPSVGGNSSSLVNILSSNNTTQTKVFSFESVLSNINSYHQHHGYNSDQMKYLDLIESTIEIVVADVITHILGKVEFGDNSLPQISTSLINRLRDLAFYYFKPTNARSLNFSTWLSLRLSISDQWSLILGQISRISLNPISSYLTKSVVSNPPLDDLLPLFKGIRWTILCITDAEKMIEVEKLIVQMLMWIEGNKKNVLRLAQLEALDGMLLSMNDYTQSSGIIEKMKLVYRRAEKLLKSDEFEEKSLKLLCTILTRGPNSIFEEEYDGIMKKLWKTISIQKKRDFSLECILRLLQGRFVPPRKITGLQTYLNSDAGPGTSIAGQLQQRLDRVYENSGSYQNAGLLFNRGKMIPRLQEVIQGLFGKKNTVPKIIDCIEILSAISVHISVHSLKLLTDSVLPTLFSSSSPLHHVIALRTLSIILDPTGVFWITAVSANSKSLPDNTYVKREEIQLTFETFLSKTYKFCEDQCGGESYLSSQDPLIISTQFEPTISLYSLISESAQHHHKFESETTVEAIKRWYEVCTKTPEQRDREFFDQSRVNTLNLIGRISQWERSNSLPGLPIEPYPMKKKSIKKKIVSFEVLELFKEVIRCTTFLPKSFILNSSLHKLVLHEEEEIATAASHAIQVIMCDHPEYRTTLVQGYTSLILQYQGKDHVALQTLLSQLLGLIDLWNERSFIESRHASVPLDSSFYPPKMLETEIEAIGLVHLTSPNPQTRLISLQLIRSISGIRNTETINTQIATILHGSWRTIVQRARHQLLLDNAYGLDKEIKLNPNDELPSAEEILSTNHDRLWSFVLSEIGRISTEHDCIKTLSKARGILLNIITNLQPIPMEQTTDEQKRYASYTLRYLWINCHALLFSICGISSTYPLKLNPQETDPIINDMIKFEHNFLSKVTNYLPNFWAHLLSDYSWIREKLSFICGLGHWRLIPKLIDSLNEWWTQNKQNKKLSRVRVDLSNIFRRISQHRDFPRALFESSDLIQIFVQFIQQIDPIFGDPTKLPSIHNASYFNDNAVVVYNFCNSLFTPTLCSLNGPIRRSLISNIKSIPWTVGERFKTFKAILQWSGHVKVSAARMQLEGIEVNKKLAKCKDSASREEERDRIGTELKKIRSCSRLAAESILKLGTIFEEGKLQNDVLDWVVDSELKGNRILRWVLSYHFDEAYVYFLNKSYTESNPQESVLYLHSIYDQFLPIPPANPPTLGITQDIYQFYFDKALEEKDQEDIEDEPLTNNDKIFSKKLIDIGSTLLFLSCLNLLHTAFLARIRSFDLMARLAPCAYGILPEENVSLRSQLLPKRQSFSSRNTPTNKLNAIEVSTIISNSECSEWTEKLFEEAFYRFPSLNLQNRKWTIQFLLPWCNNISFSDGTLHRFSPVGFLKLFFSVFTEGLTNINNVNNQSSELIPELIDLWLALAKNQQNLSTIVNFLIRKGIVNKESMPICRILILHCYRMDANKTLEPLIYQLTYAGVAATNSSTQRMSLEEMDLNNLSSPSNQNLNESNLEKKTRQSTKIREACAVIITDLISENMGPIMSHVHILFNYAILRVDSSESATLMKMINVLLSALRNNLYAQTFVDSFNKHHIRTVLKSFDTILTSIRLPNFQIKFDFTGTNQQLEKLDNYTKIDPIDTTIVSIYSKRKQSFLVQGGQQPGASHLSTSVQTKDSVIEHRDEMIKWCSGYIYVKELITVLCKYFENSSIPGAIDKWEAESLLWIKNYKDSRISIKACQMYRSIIDCQQQLPQSLTNVTKSQTLRKQKTRWASSVEHLVNLLQEWSNDLDKCVEQLSKSLMALSAGGSTGSSGSVVIGSNGHQTLVGGGLAIGTQTVDQHQQHQNQINNAIFKRTLCVEILQSLKQIISSKNIDDQSMSLIFCSSVAFLIYQHPFYKPLYETALDILNLLVIKQNILDDESSPIAMEIIKITNHVQIPRGIQYHLFKGLNSAQTEEICSQLLVAFFNINCHSLVDPCGSPQRYLLPILVLTPWLHNRILTSKSSIIYRELKTSADKVATKLSQYLSNLSELPYHKELQAIFKSYSEGGYNSDPDEFLVSVTSYIRPQCIPKLSTECADLIASLLESSQTFSNSIIKLTNELLEDAPIQVVPQFKNIIKVACEIGSSSSTAADLIDLVSNLMKTSSPNISQLPPYLPPIDKSPSDIISQIISLTGTSHTSIIGQPINSSTSSGISHPSEAKSKGHKRNKSPITNHPSLKEKALQEKRSQPVQPPKFSNVFLPLQQQQQQQQQHHNIQQQQTVQQSTISPSTSVEKDIEQLDDNDDDFDFDEFEEDLEKNLNNLDNSPNQKSMWRNSDEYSVYLDMDDEDVDENDLDDLKDGLVGLDANSLLSKFDSDLSKSVQKSPMKAQQQIQQPQQQTKPALTSSFNNNISLTSSMNNEQQDSIESLRMLLGSSEQNSSVKRLSGNSIQIDQLLSNLSNINQKDMTKLELDFDDMVDSPQSSFLNLSSSTNSSNSFSSSVAQSQPQPQQQQQQQPQQPTVEGIKEILGDSKRRRAFLDFLKKQKIQKAVNDVCFVEVVNDFKSDIGDGDCEIGGDGLLYLMRHIVEGFVQENAKHPISISDQVRSKVINTYQDFIANGNSIDPKIFDQALDMVMKALEDKSILNAFLQKK</sequence>
<dbReference type="InterPro" id="IPR016024">
    <property type="entry name" value="ARM-type_fold"/>
</dbReference>
<dbReference type="InterPro" id="IPR039867">
    <property type="entry name" value="Furry/Tao3/Mor2"/>
</dbReference>
<dbReference type="GO" id="GO:0030427">
    <property type="term" value="C:site of polarized growth"/>
    <property type="evidence" value="ECO:0007669"/>
    <property type="project" value="TreeGrafter"/>
</dbReference>
<feature type="region of interest" description="Disordered" evidence="1">
    <location>
        <begin position="2705"/>
        <end position="2742"/>
    </location>
</feature>
<feature type="region of interest" description="Disordered" evidence="1">
    <location>
        <begin position="2601"/>
        <end position="2643"/>
    </location>
</feature>
<evidence type="ECO:0000256" key="1">
    <source>
        <dbReference type="SAM" id="MobiDB-lite"/>
    </source>
</evidence>
<feature type="compositionally biased region" description="Low complexity" evidence="1">
    <location>
        <begin position="2484"/>
        <end position="2504"/>
    </location>
</feature>
<proteinExistence type="predicted"/>
<dbReference type="Proteomes" id="UP000076078">
    <property type="component" value="Unassembled WGS sequence"/>
</dbReference>
<dbReference type="STRING" id="361077.A0A151ZG19"/>
<dbReference type="Gene3D" id="1.10.167.10">
    <property type="entry name" value="Regulator of G-protein Signalling 4, domain 2"/>
    <property type="match status" value="1"/>
</dbReference>
<feature type="region of interest" description="Disordered" evidence="1">
    <location>
        <begin position="52"/>
        <end position="96"/>
    </location>
</feature>
<comment type="caution">
    <text evidence="3">The sequence shown here is derived from an EMBL/GenBank/DDBJ whole genome shotgun (WGS) entry which is preliminary data.</text>
</comment>
<feature type="compositionally biased region" description="Basic and acidic residues" evidence="1">
    <location>
        <begin position="2457"/>
        <end position="2468"/>
    </location>
</feature>
<dbReference type="Pfam" id="PF14225">
    <property type="entry name" value="MOR2-PAG1_C"/>
    <property type="match status" value="1"/>
</dbReference>
<dbReference type="InterPro" id="IPR025481">
    <property type="entry name" value="Cell_Morphogen_C"/>
</dbReference>
<dbReference type="OMA" id="HAIQVIM"/>
<dbReference type="InterPro" id="IPR044926">
    <property type="entry name" value="RGS_subdomain_2"/>
</dbReference>
<accession>A0A151ZG19</accession>
<protein>
    <recommendedName>
        <fullName evidence="2">RGS domain-containing protein</fullName>
    </recommendedName>
</protein>
<feature type="compositionally biased region" description="Polar residues" evidence="1">
    <location>
        <begin position="2422"/>
        <end position="2435"/>
    </location>
</feature>
<evidence type="ECO:0000313" key="4">
    <source>
        <dbReference type="Proteomes" id="UP000076078"/>
    </source>
</evidence>
<feature type="domain" description="RGS" evidence="2">
    <location>
        <begin position="2744"/>
        <end position="2864"/>
    </location>
</feature>
<dbReference type="PANTHER" id="PTHR12295">
    <property type="entry name" value="FURRY-RELATED"/>
    <property type="match status" value="1"/>
</dbReference>
<feature type="compositionally biased region" description="Polar residues" evidence="1">
    <location>
        <begin position="2620"/>
        <end position="2643"/>
    </location>
</feature>
<keyword evidence="4" id="KW-1185">Reference proteome</keyword>
<evidence type="ECO:0000259" key="2">
    <source>
        <dbReference type="PROSITE" id="PS50132"/>
    </source>
</evidence>
<feature type="compositionally biased region" description="Low complexity" evidence="1">
    <location>
        <begin position="238"/>
        <end position="254"/>
    </location>
</feature>
<dbReference type="PANTHER" id="PTHR12295:SF30">
    <property type="entry name" value="PROTEIN FURRY"/>
    <property type="match status" value="1"/>
</dbReference>
<feature type="region of interest" description="Disordered" evidence="1">
    <location>
        <begin position="231"/>
        <end position="254"/>
    </location>
</feature>
<dbReference type="Pfam" id="PF00615">
    <property type="entry name" value="RGS"/>
    <property type="match status" value="1"/>
</dbReference>
<dbReference type="OrthoDB" id="6287725at2759"/>
<dbReference type="SUPFAM" id="SSF48371">
    <property type="entry name" value="ARM repeat"/>
    <property type="match status" value="1"/>
</dbReference>
<feature type="compositionally biased region" description="Low complexity" evidence="1">
    <location>
        <begin position="56"/>
        <end position="84"/>
    </location>
</feature>
<gene>
    <name evidence="3" type="ORF">DLAC_05516</name>
</gene>
<dbReference type="GO" id="GO:0005938">
    <property type="term" value="C:cell cortex"/>
    <property type="evidence" value="ECO:0007669"/>
    <property type="project" value="TreeGrafter"/>
</dbReference>
<evidence type="ECO:0000313" key="3">
    <source>
        <dbReference type="EMBL" id="KYQ92922.1"/>
    </source>
</evidence>
<feature type="region of interest" description="Disordered" evidence="1">
    <location>
        <begin position="2422"/>
        <end position="2514"/>
    </location>
</feature>
<dbReference type="InterPro" id="IPR036305">
    <property type="entry name" value="RGS_sf"/>
</dbReference>
<dbReference type="GO" id="GO:0000902">
    <property type="term" value="P:cell morphogenesis"/>
    <property type="evidence" value="ECO:0007669"/>
    <property type="project" value="InterPro"/>
</dbReference>